<keyword evidence="2" id="KW-1185">Reference proteome</keyword>
<dbReference type="InParanoid" id="L2GWY3"/>
<proteinExistence type="predicted"/>
<gene>
    <name evidence="1" type="ORF">VCUG_00928</name>
</gene>
<dbReference type="GeneID" id="19878811"/>
<dbReference type="AlphaFoldDB" id="L2GWY3"/>
<evidence type="ECO:0000313" key="1">
    <source>
        <dbReference type="EMBL" id="ELA47605.1"/>
    </source>
</evidence>
<reference evidence="2" key="1">
    <citation type="submission" date="2011-03" db="EMBL/GenBank/DDBJ databases">
        <title>The genome sequence of Vavraia culicis strain floridensis.</title>
        <authorList>
            <consortium name="The Broad Institute Genome Sequencing Platform"/>
            <person name="Cuomo C."/>
            <person name="Becnel J."/>
            <person name="Sanscrainte N."/>
            <person name="Young S.K."/>
            <person name="Zeng Q."/>
            <person name="Gargeya S."/>
            <person name="Fitzgerald M."/>
            <person name="Haas B."/>
            <person name="Abouelleil A."/>
            <person name="Alvarado L."/>
            <person name="Arachchi H.M."/>
            <person name="Berlin A."/>
            <person name="Chapman S.B."/>
            <person name="Gearin G."/>
            <person name="Goldberg J."/>
            <person name="Griggs A."/>
            <person name="Gujja S."/>
            <person name="Hansen M."/>
            <person name="Heiman D."/>
            <person name="Howarth C."/>
            <person name="Larimer J."/>
            <person name="Lui A."/>
            <person name="MacDonald P.J.P."/>
            <person name="McCowen C."/>
            <person name="Montmayeur A."/>
            <person name="Murphy C."/>
            <person name="Neiman D."/>
            <person name="Pearson M."/>
            <person name="Priest M."/>
            <person name="Roberts A."/>
            <person name="Saif S."/>
            <person name="Shea T."/>
            <person name="Sisk P."/>
            <person name="Stolte C."/>
            <person name="Sykes S."/>
            <person name="Wortman J."/>
            <person name="Nusbaum C."/>
            <person name="Birren B."/>
        </authorList>
    </citation>
    <scope>NUCLEOTIDE SEQUENCE [LARGE SCALE GENOMIC DNA]</scope>
    <source>
        <strain evidence="2">floridensis</strain>
    </source>
</reference>
<protein>
    <submittedName>
        <fullName evidence="1">Uncharacterized protein</fullName>
    </submittedName>
</protein>
<dbReference type="Proteomes" id="UP000011081">
    <property type="component" value="Unassembled WGS sequence"/>
</dbReference>
<dbReference type="VEuPathDB" id="MicrosporidiaDB:VCUG_00928"/>
<evidence type="ECO:0000313" key="2">
    <source>
        <dbReference type="Proteomes" id="UP000011081"/>
    </source>
</evidence>
<dbReference type="HOGENOM" id="CLU_1877008_0_0_1"/>
<accession>L2GWY3</accession>
<name>L2GWY3_VAVCU</name>
<organism evidence="1 2">
    <name type="scientific">Vavraia culicis (isolate floridensis)</name>
    <name type="common">Microsporidian parasite</name>
    <dbReference type="NCBI Taxonomy" id="948595"/>
    <lineage>
        <taxon>Eukaryota</taxon>
        <taxon>Fungi</taxon>
        <taxon>Fungi incertae sedis</taxon>
        <taxon>Microsporidia</taxon>
        <taxon>Pleistophoridae</taxon>
        <taxon>Vavraia</taxon>
    </lineage>
</organism>
<sequence length="136" mass="16265">MSVLRFHPHHMSVLRFYPHHMSVLRFYPHHMSVLRFYPHHMSVLRFHPHLMSVLRTYLISCLCYASILITRSQPCHIPTNMQYKTKMVLIGEVIKAIRTCYHRARCCAHLHLISCLFYTMYIFTAHISFLTNLFCV</sequence>
<dbReference type="EMBL" id="GL877415">
    <property type="protein sequence ID" value="ELA47605.1"/>
    <property type="molecule type" value="Genomic_DNA"/>
</dbReference>
<dbReference type="RefSeq" id="XP_008073949.1">
    <property type="nucleotide sequence ID" value="XM_008075758.1"/>
</dbReference>